<evidence type="ECO:0000313" key="2">
    <source>
        <dbReference type="Proteomes" id="UP000294911"/>
    </source>
</evidence>
<gene>
    <name evidence="1" type="ORF">EV191_11416</name>
</gene>
<evidence type="ECO:0000313" key="1">
    <source>
        <dbReference type="EMBL" id="TCP46219.1"/>
    </source>
</evidence>
<keyword evidence="2" id="KW-1185">Reference proteome</keyword>
<dbReference type="RefSeq" id="WP_132879625.1">
    <property type="nucleotide sequence ID" value="NZ_SLXQ01000014.1"/>
</dbReference>
<comment type="caution">
    <text evidence="1">The sequence shown here is derived from an EMBL/GenBank/DDBJ whole genome shotgun (WGS) entry which is preliminary data.</text>
</comment>
<accession>A0A4R2QCA6</accession>
<dbReference type="AlphaFoldDB" id="A0A4R2QCA6"/>
<sequence>MAEQPEGKTVVAPERAVASARAFVAAHGKPARAVVSNIGRAGVRVVLVGTDGAVGDVLVRDADTADALIAAVEDLDTASWDAETTAAAKIGSGHRRRMAASLLRR</sequence>
<dbReference type="EMBL" id="SLXQ01000014">
    <property type="protein sequence ID" value="TCP46219.1"/>
    <property type="molecule type" value="Genomic_DNA"/>
</dbReference>
<protein>
    <submittedName>
        <fullName evidence="1">Uncharacterized protein</fullName>
    </submittedName>
</protein>
<name>A0A4R2QCA6_9PSEU</name>
<proteinExistence type="predicted"/>
<reference evidence="1 2" key="1">
    <citation type="submission" date="2019-03" db="EMBL/GenBank/DDBJ databases">
        <title>Genomic Encyclopedia of Type Strains, Phase IV (KMG-IV): sequencing the most valuable type-strain genomes for metagenomic binning, comparative biology and taxonomic classification.</title>
        <authorList>
            <person name="Goeker M."/>
        </authorList>
    </citation>
    <scope>NUCLEOTIDE SEQUENCE [LARGE SCALE GENOMIC DNA]</scope>
    <source>
        <strain evidence="1 2">DSM 45765</strain>
    </source>
</reference>
<dbReference type="Proteomes" id="UP000294911">
    <property type="component" value="Unassembled WGS sequence"/>
</dbReference>
<dbReference type="OrthoDB" id="3212043at2"/>
<organism evidence="1 2">
    <name type="scientific">Tamaricihabitans halophyticus</name>
    <dbReference type="NCBI Taxonomy" id="1262583"/>
    <lineage>
        <taxon>Bacteria</taxon>
        <taxon>Bacillati</taxon>
        <taxon>Actinomycetota</taxon>
        <taxon>Actinomycetes</taxon>
        <taxon>Pseudonocardiales</taxon>
        <taxon>Pseudonocardiaceae</taxon>
        <taxon>Tamaricihabitans</taxon>
    </lineage>
</organism>